<dbReference type="PANTHER" id="PTHR30576:SF0">
    <property type="entry name" value="UNDECAPRENYL-PHOSPHATE N-ACETYLGALACTOSAMINYL 1-PHOSPHATE TRANSFERASE-RELATED"/>
    <property type="match status" value="1"/>
</dbReference>
<dbReference type="Pfam" id="PF02397">
    <property type="entry name" value="Bac_transf"/>
    <property type="match status" value="1"/>
</dbReference>
<feature type="transmembrane region" description="Helical" evidence="2">
    <location>
        <begin position="107"/>
        <end position="131"/>
    </location>
</feature>
<protein>
    <submittedName>
        <fullName evidence="4">Sugar transferase involved in LPS biosynthesis (Colanic, teichoic acid)</fullName>
    </submittedName>
</protein>
<gene>
    <name evidence="4" type="ORF">SAMN05216272_111167</name>
</gene>
<evidence type="ECO:0000313" key="4">
    <source>
        <dbReference type="EMBL" id="SDI55356.1"/>
    </source>
</evidence>
<dbReference type="GO" id="GO:0016780">
    <property type="term" value="F:phosphotransferase activity, for other substituted phosphate groups"/>
    <property type="evidence" value="ECO:0007669"/>
    <property type="project" value="TreeGrafter"/>
</dbReference>
<proteinExistence type="inferred from homology"/>
<keyword evidence="2" id="KW-1133">Transmembrane helix</keyword>
<name>A0A1G8LI61_9PSED</name>
<keyword evidence="4" id="KW-0808">Transferase</keyword>
<dbReference type="InterPro" id="IPR003362">
    <property type="entry name" value="Bact_transf"/>
</dbReference>
<comment type="similarity">
    <text evidence="1">Belongs to the bacterial sugar transferase family.</text>
</comment>
<feature type="domain" description="Bacterial sugar transferase" evidence="3">
    <location>
        <begin position="105"/>
        <end position="289"/>
    </location>
</feature>
<accession>A0A1G8LI61</accession>
<dbReference type="AlphaFoldDB" id="A0A1G8LI61"/>
<dbReference type="EMBL" id="FNDS01000011">
    <property type="protein sequence ID" value="SDI55356.1"/>
    <property type="molecule type" value="Genomic_DNA"/>
</dbReference>
<dbReference type="PANTHER" id="PTHR30576">
    <property type="entry name" value="COLANIC BIOSYNTHESIS UDP-GLUCOSE LIPID CARRIER TRANSFERASE"/>
    <property type="match status" value="1"/>
</dbReference>
<dbReference type="Proteomes" id="UP000199636">
    <property type="component" value="Unassembled WGS sequence"/>
</dbReference>
<evidence type="ECO:0000256" key="1">
    <source>
        <dbReference type="ARBA" id="ARBA00006464"/>
    </source>
</evidence>
<evidence type="ECO:0000259" key="3">
    <source>
        <dbReference type="Pfam" id="PF02397"/>
    </source>
</evidence>
<evidence type="ECO:0000313" key="5">
    <source>
        <dbReference type="Proteomes" id="UP000199636"/>
    </source>
</evidence>
<keyword evidence="5" id="KW-1185">Reference proteome</keyword>
<sequence>MNAERRGRRLLLIGDGLSPALRQWLRSGVERGAVVVAQRPVREALEWLRSDPRRKQVDELVVAADQLDASTRLQLLALIGRRRLCLVRAEGPAPESFKPASERGKRLFDAAASLLLLTLLGPLLLLIALAIRLSDGAPVLFRQRRLGRQGRPFSLYKFRTLRASACADPLAPQVIAGDPRVTRLGALLRRWGLDELPQLWNVLRGDMSLVGPRPHAIAHDLLYAGLLDGYAARLAGRPGITGLAQVLGWRGEIAELEDMRERLLADLSYWRRRSLLLDLRLLLGTPLALCRARKPSARRSRRLRRRALVERSPVDLDRR</sequence>
<keyword evidence="2" id="KW-0472">Membrane</keyword>
<dbReference type="RefSeq" id="WP_244507253.1">
    <property type="nucleotide sequence ID" value="NZ_FNDS01000011.1"/>
</dbReference>
<evidence type="ECO:0000256" key="2">
    <source>
        <dbReference type="SAM" id="Phobius"/>
    </source>
</evidence>
<organism evidence="4 5">
    <name type="scientific">Pseudomonas panipatensis</name>
    <dbReference type="NCBI Taxonomy" id="428992"/>
    <lineage>
        <taxon>Bacteria</taxon>
        <taxon>Pseudomonadati</taxon>
        <taxon>Pseudomonadota</taxon>
        <taxon>Gammaproteobacteria</taxon>
        <taxon>Pseudomonadales</taxon>
        <taxon>Pseudomonadaceae</taxon>
        <taxon>Pseudomonas</taxon>
    </lineage>
</organism>
<reference evidence="5" key="1">
    <citation type="submission" date="2016-10" db="EMBL/GenBank/DDBJ databases">
        <authorList>
            <person name="Varghese N."/>
            <person name="Submissions S."/>
        </authorList>
    </citation>
    <scope>NUCLEOTIDE SEQUENCE [LARGE SCALE GENOMIC DNA]</scope>
    <source>
        <strain evidence="5">CCM 7469</strain>
    </source>
</reference>
<keyword evidence="2" id="KW-0812">Transmembrane</keyword>
<dbReference type="STRING" id="428992.SAMN05216272_111167"/>